<evidence type="ECO:0000313" key="4">
    <source>
        <dbReference type="EMBL" id="OHA21819.1"/>
    </source>
</evidence>
<organism evidence="4 5">
    <name type="scientific">Candidatus Taylorbacteria bacterium RIFCSPHIGHO2_01_FULL_51_15</name>
    <dbReference type="NCBI Taxonomy" id="1802304"/>
    <lineage>
        <taxon>Bacteria</taxon>
        <taxon>Candidatus Tayloriibacteriota</taxon>
    </lineage>
</organism>
<gene>
    <name evidence="4" type="ORF">A2849_02710</name>
</gene>
<comment type="function">
    <text evidence="2">Provides the precursors necessary for DNA synthesis. Catalyzes the biosynthesis of deoxyribonucleotides from the corresponding ribonucleotides.</text>
</comment>
<dbReference type="Pfam" id="PF00268">
    <property type="entry name" value="Ribonuc_red_sm"/>
    <property type="match status" value="1"/>
</dbReference>
<feature type="binding site" evidence="3">
    <location>
        <position position="70"/>
    </location>
    <ligand>
        <name>Fe cation</name>
        <dbReference type="ChEBI" id="CHEBI:24875"/>
        <label>1</label>
    </ligand>
</feature>
<comment type="caution">
    <text evidence="4">The sequence shown here is derived from an EMBL/GenBank/DDBJ whole genome shotgun (WGS) entry which is preliminary data.</text>
</comment>
<feature type="binding site" evidence="3">
    <location>
        <position position="174"/>
    </location>
    <ligand>
        <name>Fe cation</name>
        <dbReference type="ChEBI" id="CHEBI:24875"/>
        <label>2</label>
    </ligand>
</feature>
<dbReference type="PIRSF" id="PIRSF000355">
    <property type="entry name" value="NrdB"/>
    <property type="match status" value="1"/>
</dbReference>
<keyword evidence="2 3" id="KW-0408">Iron</keyword>
<evidence type="ECO:0000256" key="1">
    <source>
        <dbReference type="ARBA" id="ARBA00009303"/>
    </source>
</evidence>
<dbReference type="GO" id="GO:0009263">
    <property type="term" value="P:deoxyribonucleotide biosynthetic process"/>
    <property type="evidence" value="ECO:0007669"/>
    <property type="project" value="UniProtKB-KW"/>
</dbReference>
<dbReference type="InterPro" id="IPR009078">
    <property type="entry name" value="Ferritin-like_SF"/>
</dbReference>
<dbReference type="Proteomes" id="UP000178121">
    <property type="component" value="Unassembled WGS sequence"/>
</dbReference>
<comment type="similarity">
    <text evidence="1 2">Belongs to the ribonucleoside diphosphate reductase small chain family.</text>
</comment>
<dbReference type="InterPro" id="IPR000358">
    <property type="entry name" value="RNR_small_fam"/>
</dbReference>
<dbReference type="EC" id="1.17.4.1" evidence="2"/>
<feature type="binding site" evidence="3">
    <location>
        <position position="101"/>
    </location>
    <ligand>
        <name>Fe cation</name>
        <dbReference type="ChEBI" id="CHEBI:24875"/>
        <label>1</label>
    </ligand>
</feature>
<keyword evidence="2" id="KW-0215">Deoxyribonucleotide synthesis</keyword>
<name>A0A1G2MF82_9BACT</name>
<dbReference type="EMBL" id="MHRI01000003">
    <property type="protein sequence ID" value="OHA21819.1"/>
    <property type="molecule type" value="Genomic_DNA"/>
</dbReference>
<comment type="cofactor">
    <cofactor evidence="2 3">
        <name>Fe cation</name>
        <dbReference type="ChEBI" id="CHEBI:24875"/>
    </cofactor>
    <text evidence="2 3">Binds 2 iron ions per subunit.</text>
</comment>
<feature type="binding site" evidence="3">
    <location>
        <position position="211"/>
    </location>
    <ligand>
        <name>Fe cation</name>
        <dbReference type="ChEBI" id="CHEBI:24875"/>
        <label>2</label>
    </ligand>
</feature>
<reference evidence="4 5" key="1">
    <citation type="journal article" date="2016" name="Nat. Commun.">
        <title>Thousands of microbial genomes shed light on interconnected biogeochemical processes in an aquifer system.</title>
        <authorList>
            <person name="Anantharaman K."/>
            <person name="Brown C.T."/>
            <person name="Hug L.A."/>
            <person name="Sharon I."/>
            <person name="Castelle C.J."/>
            <person name="Probst A.J."/>
            <person name="Thomas B.C."/>
            <person name="Singh A."/>
            <person name="Wilkins M.J."/>
            <person name="Karaoz U."/>
            <person name="Brodie E.L."/>
            <person name="Williams K.H."/>
            <person name="Hubbard S.S."/>
            <person name="Banfield J.F."/>
        </authorList>
    </citation>
    <scope>NUCLEOTIDE SEQUENCE [LARGE SCALE GENOMIC DNA]</scope>
</reference>
<comment type="catalytic activity">
    <reaction evidence="2">
        <text>a 2'-deoxyribonucleoside 5'-diphosphate + [thioredoxin]-disulfide + H2O = a ribonucleoside 5'-diphosphate + [thioredoxin]-dithiol</text>
        <dbReference type="Rhea" id="RHEA:23252"/>
        <dbReference type="Rhea" id="RHEA-COMP:10698"/>
        <dbReference type="Rhea" id="RHEA-COMP:10700"/>
        <dbReference type="ChEBI" id="CHEBI:15377"/>
        <dbReference type="ChEBI" id="CHEBI:29950"/>
        <dbReference type="ChEBI" id="CHEBI:50058"/>
        <dbReference type="ChEBI" id="CHEBI:57930"/>
        <dbReference type="ChEBI" id="CHEBI:73316"/>
        <dbReference type="EC" id="1.17.4.1"/>
    </reaction>
</comment>
<sequence>MALIGKAQPEDMNLHPIRYQWAYDLYQQAVRNTWFPHEIALKEDLDDWNKMTEDERHAVKFLMAFFNPAELIVNRSIALGWYPYLKAPECHLYLAKQMWEEANHCVAFEYVLQTFPLDREKVFNIHLEVPSMKAKEEYILKYLNRMTEMILPIETIEGKKDFIRNLIATNIVMEGIWFYSGFMVALSFRQRNQLRNFGSMINWVLRDESLHLKFGINLVHTALEENAELLTPEFANEIKEIIIEGVERETAYNKDLFPRGILGLNADYVNQYVQYVTDRRLEELGLPKHYNSKNPAKWMSTATDVFELVNFFEAQNTSYEVDATAGHVKKEKPAEGVKEPAE</sequence>
<dbReference type="PANTHER" id="PTHR23409:SF18">
    <property type="entry name" value="RIBONUCLEOSIDE-DIPHOSPHATE REDUCTASE SUBUNIT M2"/>
    <property type="match status" value="1"/>
</dbReference>
<dbReference type="PANTHER" id="PTHR23409">
    <property type="entry name" value="RIBONUCLEOSIDE-DIPHOSPHATE REDUCTASE SMALL CHAIN"/>
    <property type="match status" value="1"/>
</dbReference>
<dbReference type="NCBIfam" id="NF005550">
    <property type="entry name" value="PRK07209.1"/>
    <property type="match status" value="1"/>
</dbReference>
<dbReference type="InterPro" id="IPR033909">
    <property type="entry name" value="RNR_small"/>
</dbReference>
<keyword evidence="2" id="KW-0560">Oxidoreductase</keyword>
<dbReference type="NCBIfam" id="NF007186">
    <property type="entry name" value="PRK09614.1-5"/>
    <property type="match status" value="1"/>
</dbReference>
<feature type="binding site" evidence="3">
    <location>
        <position position="208"/>
    </location>
    <ligand>
        <name>Fe cation</name>
        <dbReference type="ChEBI" id="CHEBI:24875"/>
        <label>2</label>
    </ligand>
</feature>
<protein>
    <recommendedName>
        <fullName evidence="2">Ribonucleoside-diphosphate reductase subunit beta</fullName>
        <ecNumber evidence="2">1.17.4.1</ecNumber>
    </recommendedName>
</protein>
<accession>A0A1G2MF82</accession>
<dbReference type="GO" id="GO:0046872">
    <property type="term" value="F:metal ion binding"/>
    <property type="evidence" value="ECO:0007669"/>
    <property type="project" value="UniProtKB-KW"/>
</dbReference>
<dbReference type="SUPFAM" id="SSF47240">
    <property type="entry name" value="Ferritin-like"/>
    <property type="match status" value="1"/>
</dbReference>
<keyword evidence="2 3" id="KW-0479">Metal-binding</keyword>
<dbReference type="AlphaFoldDB" id="A0A1G2MF82"/>
<dbReference type="GO" id="GO:0004748">
    <property type="term" value="F:ribonucleoside-diphosphate reductase activity, thioredoxin disulfide as acceptor"/>
    <property type="evidence" value="ECO:0007669"/>
    <property type="project" value="UniProtKB-EC"/>
</dbReference>
<dbReference type="InterPro" id="IPR012348">
    <property type="entry name" value="RNR-like"/>
</dbReference>
<evidence type="ECO:0000256" key="2">
    <source>
        <dbReference type="PIRNR" id="PIRNR000355"/>
    </source>
</evidence>
<dbReference type="UniPathway" id="UPA00326"/>
<feature type="binding site" evidence="3">
    <location>
        <position position="104"/>
    </location>
    <ligand>
        <name>Fe cation</name>
        <dbReference type="ChEBI" id="CHEBI:24875"/>
        <label>1</label>
    </ligand>
</feature>
<proteinExistence type="inferred from homology"/>
<dbReference type="Gene3D" id="1.10.620.20">
    <property type="entry name" value="Ribonucleotide Reductase, subunit A"/>
    <property type="match status" value="1"/>
</dbReference>
<dbReference type="CDD" id="cd01049">
    <property type="entry name" value="RNRR2"/>
    <property type="match status" value="1"/>
</dbReference>
<evidence type="ECO:0000256" key="3">
    <source>
        <dbReference type="PIRSR" id="PIRSR000355-2"/>
    </source>
</evidence>
<evidence type="ECO:0000313" key="5">
    <source>
        <dbReference type="Proteomes" id="UP000178121"/>
    </source>
</evidence>